<dbReference type="EMBL" id="JACHVA010000133">
    <property type="protein sequence ID" value="MBC2603807.1"/>
    <property type="molecule type" value="Genomic_DNA"/>
</dbReference>
<feature type="domain" description="DUF4886" evidence="1">
    <location>
        <begin position="54"/>
        <end position="234"/>
    </location>
</feature>
<dbReference type="Proteomes" id="UP000525652">
    <property type="component" value="Unassembled WGS sequence"/>
</dbReference>
<dbReference type="AlphaFoldDB" id="A0A7X1B1F7"/>
<dbReference type="InterPro" id="IPR032616">
    <property type="entry name" value="DUF4886"/>
</dbReference>
<reference evidence="2 3" key="1">
    <citation type="submission" date="2020-07" db="EMBL/GenBank/DDBJ databases">
        <authorList>
            <person name="Feng X."/>
        </authorList>
    </citation>
    <scope>NUCLEOTIDE SEQUENCE [LARGE SCALE GENOMIC DNA]</scope>
    <source>
        <strain evidence="2 3">JCM14086</strain>
    </source>
</reference>
<accession>A0A7X1B1F7</accession>
<dbReference type="Pfam" id="PF16227">
    <property type="entry name" value="DUF4886"/>
    <property type="match status" value="1"/>
</dbReference>
<organism evidence="2 3">
    <name type="scientific">Puniceicoccus vermicola</name>
    <dbReference type="NCBI Taxonomy" id="388746"/>
    <lineage>
        <taxon>Bacteria</taxon>
        <taxon>Pseudomonadati</taxon>
        <taxon>Verrucomicrobiota</taxon>
        <taxon>Opitutia</taxon>
        <taxon>Puniceicoccales</taxon>
        <taxon>Puniceicoccaceae</taxon>
        <taxon>Puniceicoccus</taxon>
    </lineage>
</organism>
<evidence type="ECO:0000313" key="3">
    <source>
        <dbReference type="Proteomes" id="UP000525652"/>
    </source>
</evidence>
<proteinExistence type="predicted"/>
<evidence type="ECO:0000259" key="1">
    <source>
        <dbReference type="Pfam" id="PF16227"/>
    </source>
</evidence>
<dbReference type="GO" id="GO:0016788">
    <property type="term" value="F:hydrolase activity, acting on ester bonds"/>
    <property type="evidence" value="ECO:0007669"/>
    <property type="project" value="UniProtKB-ARBA"/>
</dbReference>
<protein>
    <submittedName>
        <fullName evidence="2">DUF4886 domain-containing protein</fullName>
    </submittedName>
</protein>
<evidence type="ECO:0000313" key="2">
    <source>
        <dbReference type="EMBL" id="MBC2603807.1"/>
    </source>
</evidence>
<sequence length="347" mass="39009">MSSNASPDCSILFRLLRPFVKVSFRSSSAAVASVLLLAVLVSSVSAEGDDGKIRILGVGNSFTRNAMRFLPQIVASEPSVEADVAYAYIGGCPLDKHVKLAEAHEANPEDGKKYSYNMNGKTIQKNVSLKEMLQDGIWDYVTIQQVSTKSYKIETYYPYAEKLIDYIHQYAPDAEIVIHETWPHSIDSYRYTDWGLDPKEMYEKLHAAYTQVAEEYGLKLIPVGTAFQNAKESPVWDYEATDIDVKTLVYPEDKDNLPDQSKSLHNVFFWRKNKEGEWYVGNDGFHANQNGEYLGGLIWNEFFFGIDPTTVTFAPKGMTEEQKTSLQEIAKETVSEFVTVSAEVAAP</sequence>
<dbReference type="Gene3D" id="3.40.50.1110">
    <property type="entry name" value="SGNH hydrolase"/>
    <property type="match status" value="1"/>
</dbReference>
<name>A0A7X1B1F7_9BACT</name>
<gene>
    <name evidence="2" type="ORF">H5P30_18670</name>
</gene>
<dbReference type="SUPFAM" id="SSF52266">
    <property type="entry name" value="SGNH hydrolase"/>
    <property type="match status" value="1"/>
</dbReference>
<dbReference type="RefSeq" id="WP_185694425.1">
    <property type="nucleotide sequence ID" value="NZ_JACHVA010000133.1"/>
</dbReference>
<keyword evidence="3" id="KW-1185">Reference proteome</keyword>
<dbReference type="InterPro" id="IPR036514">
    <property type="entry name" value="SGNH_hydro_sf"/>
</dbReference>
<comment type="caution">
    <text evidence="2">The sequence shown here is derived from an EMBL/GenBank/DDBJ whole genome shotgun (WGS) entry which is preliminary data.</text>
</comment>